<dbReference type="InterPro" id="IPR006083">
    <property type="entry name" value="PRK/URK"/>
</dbReference>
<organism evidence="7 8">
    <name type="scientific">Caulochytrium protostelioides</name>
    <dbReference type="NCBI Taxonomy" id="1555241"/>
    <lineage>
        <taxon>Eukaryota</taxon>
        <taxon>Fungi</taxon>
        <taxon>Fungi incertae sedis</taxon>
        <taxon>Chytridiomycota</taxon>
        <taxon>Chytridiomycota incertae sedis</taxon>
        <taxon>Chytridiomycetes</taxon>
        <taxon>Caulochytriales</taxon>
        <taxon>Caulochytriaceae</taxon>
        <taxon>Caulochytrium</taxon>
    </lineage>
</organism>
<reference evidence="8" key="1">
    <citation type="journal article" date="2018" name="Nat. Microbiol.">
        <title>Leveraging single-cell genomics to expand the fungal tree of life.</title>
        <authorList>
            <person name="Ahrendt S.R."/>
            <person name="Quandt C.A."/>
            <person name="Ciobanu D."/>
            <person name="Clum A."/>
            <person name="Salamov A."/>
            <person name="Andreopoulos B."/>
            <person name="Cheng J.F."/>
            <person name="Woyke T."/>
            <person name="Pelin A."/>
            <person name="Henrissat B."/>
            <person name="Reynolds N.K."/>
            <person name="Benny G.L."/>
            <person name="Smith M.E."/>
            <person name="James T.Y."/>
            <person name="Grigoriev I.V."/>
        </authorList>
    </citation>
    <scope>NUCLEOTIDE SEQUENCE [LARGE SCALE GENOMIC DNA]</scope>
    <source>
        <strain evidence="8">ATCC 52028</strain>
    </source>
</reference>
<dbReference type="GO" id="GO:0004849">
    <property type="term" value="F:uridine kinase activity"/>
    <property type="evidence" value="ECO:0007669"/>
    <property type="project" value="UniProtKB-EC"/>
</dbReference>
<evidence type="ECO:0000256" key="4">
    <source>
        <dbReference type="ARBA" id="ARBA00022741"/>
    </source>
</evidence>
<sequence length="214" mass="24317">VGVSGGAASGKKQVSNLVKEAVVHKVSGSLLYQNVSIAILSQEDFHRSLSEEEHAKAVRGAFNFDHPDAFDFDLLENVLLRLLKGERVEIPRWDFSSHKRIEAQTVVEKPDVVIISGILMLYKSRIRQLLSLKVFVDLDSDDRLARQVIRDSTQRYNNSLNDILRFYMRYVKPSFEEFVLPTKKFADLIIPRGETNAKAIDVLAQHIVDLILAR</sequence>
<dbReference type="EMBL" id="ML014138">
    <property type="protein sequence ID" value="RKP02629.1"/>
    <property type="molecule type" value="Genomic_DNA"/>
</dbReference>
<proteinExistence type="predicted"/>
<dbReference type="STRING" id="1555241.A0A4V1IV30"/>
<dbReference type="GO" id="GO:0005524">
    <property type="term" value="F:ATP binding"/>
    <property type="evidence" value="ECO:0007669"/>
    <property type="project" value="InterPro"/>
</dbReference>
<comment type="pathway">
    <text evidence="1">Pyrimidine metabolism; UMP biosynthesis via salvage pathway; UMP from uridine: step 1/1.</text>
</comment>
<dbReference type="Proteomes" id="UP000274922">
    <property type="component" value="Unassembled WGS sequence"/>
</dbReference>
<keyword evidence="5" id="KW-0418">Kinase</keyword>
<evidence type="ECO:0000313" key="8">
    <source>
        <dbReference type="Proteomes" id="UP000274922"/>
    </source>
</evidence>
<keyword evidence="8" id="KW-1185">Reference proteome</keyword>
<dbReference type="GO" id="GO:0044211">
    <property type="term" value="P:CTP salvage"/>
    <property type="evidence" value="ECO:0007669"/>
    <property type="project" value="UniProtKB-UniPathway"/>
</dbReference>
<dbReference type="Gene3D" id="3.40.50.300">
    <property type="entry name" value="P-loop containing nucleotide triphosphate hydrolases"/>
    <property type="match status" value="1"/>
</dbReference>
<evidence type="ECO:0000256" key="3">
    <source>
        <dbReference type="ARBA" id="ARBA00022679"/>
    </source>
</evidence>
<dbReference type="InterPro" id="IPR027417">
    <property type="entry name" value="P-loop_NTPase"/>
</dbReference>
<dbReference type="UniPathway" id="UPA00579">
    <property type="reaction ID" value="UER00640"/>
</dbReference>
<dbReference type="EC" id="2.7.1.48" evidence="2"/>
<dbReference type="GO" id="GO:0044206">
    <property type="term" value="P:UMP salvage"/>
    <property type="evidence" value="ECO:0007669"/>
    <property type="project" value="UniProtKB-UniPathway"/>
</dbReference>
<evidence type="ECO:0000313" key="7">
    <source>
        <dbReference type="EMBL" id="RKP02629.1"/>
    </source>
</evidence>
<dbReference type="NCBIfam" id="NF004018">
    <property type="entry name" value="PRK05480.1"/>
    <property type="match status" value="1"/>
</dbReference>
<accession>A0A4V1IV30</accession>
<dbReference type="PRINTS" id="PR00988">
    <property type="entry name" value="URIDINKINASE"/>
</dbReference>
<dbReference type="InterPro" id="IPR000764">
    <property type="entry name" value="Uridine_kinase-like"/>
</dbReference>
<keyword evidence="3" id="KW-0808">Transferase</keyword>
<feature type="domain" description="Phosphoribulokinase/uridine kinase" evidence="6">
    <location>
        <begin position="1"/>
        <end position="197"/>
    </location>
</feature>
<dbReference type="OrthoDB" id="738517at2759"/>
<feature type="non-terminal residue" evidence="7">
    <location>
        <position position="214"/>
    </location>
</feature>
<evidence type="ECO:0000256" key="1">
    <source>
        <dbReference type="ARBA" id="ARBA00004690"/>
    </source>
</evidence>
<dbReference type="CDD" id="cd02023">
    <property type="entry name" value="UMPK"/>
    <property type="match status" value="1"/>
</dbReference>
<keyword evidence="4" id="KW-0547">Nucleotide-binding</keyword>
<evidence type="ECO:0000256" key="5">
    <source>
        <dbReference type="ARBA" id="ARBA00022777"/>
    </source>
</evidence>
<evidence type="ECO:0000259" key="6">
    <source>
        <dbReference type="Pfam" id="PF00485"/>
    </source>
</evidence>
<evidence type="ECO:0000256" key="2">
    <source>
        <dbReference type="ARBA" id="ARBA00012137"/>
    </source>
</evidence>
<dbReference type="SUPFAM" id="SSF52540">
    <property type="entry name" value="P-loop containing nucleoside triphosphate hydrolases"/>
    <property type="match status" value="1"/>
</dbReference>
<dbReference type="Pfam" id="PF00485">
    <property type="entry name" value="PRK"/>
    <property type="match status" value="1"/>
</dbReference>
<dbReference type="PANTHER" id="PTHR10285">
    <property type="entry name" value="URIDINE KINASE"/>
    <property type="match status" value="1"/>
</dbReference>
<name>A0A4V1IV30_9FUNG</name>
<gene>
    <name evidence="7" type="ORF">CXG81DRAFT_2022</name>
</gene>
<dbReference type="AlphaFoldDB" id="A0A4V1IV30"/>
<feature type="non-terminal residue" evidence="7">
    <location>
        <position position="1"/>
    </location>
</feature>
<protein>
    <recommendedName>
        <fullName evidence="2">uridine/cytidine kinase</fullName>
        <ecNumber evidence="2">2.7.1.48</ecNumber>
    </recommendedName>
</protein>
<dbReference type="UniPathway" id="UPA00574">
    <property type="reaction ID" value="UER00637"/>
</dbReference>